<feature type="compositionally biased region" description="Basic and acidic residues" evidence="2">
    <location>
        <begin position="211"/>
        <end position="225"/>
    </location>
</feature>
<dbReference type="InterPro" id="IPR025048">
    <property type="entry name" value="DUF3987"/>
</dbReference>
<feature type="coiled-coil region" evidence="1">
    <location>
        <begin position="473"/>
        <end position="500"/>
    </location>
</feature>
<proteinExistence type="predicted"/>
<dbReference type="RefSeq" id="WP_289162745.1">
    <property type="nucleotide sequence ID" value="NZ_JASZZN010000004.1"/>
</dbReference>
<dbReference type="EMBL" id="JASZZN010000004">
    <property type="protein sequence ID" value="MDM4015274.1"/>
    <property type="molecule type" value="Genomic_DNA"/>
</dbReference>
<protein>
    <submittedName>
        <fullName evidence="3">YfjI family protein</fullName>
    </submittedName>
</protein>
<name>A0ABT7PG45_9BACT</name>
<comment type="caution">
    <text evidence="3">The sequence shown here is derived from an EMBL/GenBank/DDBJ whole genome shotgun (WGS) entry which is preliminary data.</text>
</comment>
<reference evidence="3 4" key="1">
    <citation type="submission" date="2023-06" db="EMBL/GenBank/DDBJ databases">
        <title>Roseiconus lacunae JC819 isolated from Gulf of Mannar region, Tamil Nadu.</title>
        <authorList>
            <person name="Pk S."/>
            <person name="Ch S."/>
            <person name="Ch V.R."/>
        </authorList>
    </citation>
    <scope>NUCLEOTIDE SEQUENCE [LARGE SCALE GENOMIC DNA]</scope>
    <source>
        <strain evidence="3 4">JC819</strain>
    </source>
</reference>
<sequence>MIAEQNTDVEAFLLNLHDPGDVYEIRSFKCPESKGSRFKRNLAGWFDDAEEAAKEIERLSSLEPDGIYVTCNPVSPSLRARSHNKVAQVDKQSSDNDVIRRRWLFLDIDAKRSSGVSSTGAEMQAAVGVAETIADAMQSRGWPDPLFGMSGNGAYLCYRIDLPNNQESTDLIKRVLVGLSKEFSTDEAEVDTSTFNPSRIMKVLGTVARKGDDFRPDSVSQDEHRPHRRSWFRSPAIAPSALSIEQLESVATEKESPPKSKPYGSYGGEFDLSSWIAKHGLDVRSPKDYLGGQKWQLSSNPLCEHKAPDVWIGQTGEGVIAAKCSHNSCNWNWHDLREHFEPKRDRYHQREERPKAKHVHEADFAAGAGSSADKKVEPIDDYRPFPTDLLPAVLGEYVRQSAKAIGCDEAYVALPAMTAIGAAIGNARRLQMKRTWHVLPTIWTAVVGLSGTAKTPAQKQALAPFKRLQSEAMQEHRAAMEAYEADLEAYEAERKKNKGVATGDKPDKPKCRRILVQDITTQALAPMLADNPKGVLLSRDELAGWFASFNQYNGKKGADESAWLSMFDGDSITVDRKSEDSQAVFVPSAVVSITGGIQPAILRESLTAEHRSSGLAARILMAMPPRKLAGWTEDDVDFPVTEAMRQTFESLHDFSMITDEDGHLRPQIVKMNEGAKDIWVAFYNDQIAIAETITDEDEAAVASKLRGYVPRIALLLHCCRQAAGEFVSDDLDSNSMLAAIGIVEWFGTEIRRIYTSLDDDKATAKMRALVEWIKTRHDGKATARQVQQGVKRIKSSEDAQQELTALADAGLGEWDHGPRTSVFTCF</sequence>
<evidence type="ECO:0000256" key="2">
    <source>
        <dbReference type="SAM" id="MobiDB-lite"/>
    </source>
</evidence>
<dbReference type="Pfam" id="PF13148">
    <property type="entry name" value="DUF3987"/>
    <property type="match status" value="1"/>
</dbReference>
<evidence type="ECO:0000256" key="1">
    <source>
        <dbReference type="SAM" id="Coils"/>
    </source>
</evidence>
<accession>A0ABT7PG45</accession>
<feature type="region of interest" description="Disordered" evidence="2">
    <location>
        <begin position="211"/>
        <end position="232"/>
    </location>
</feature>
<organism evidence="3 4">
    <name type="scientific">Roseiconus lacunae</name>
    <dbReference type="NCBI Taxonomy" id="2605694"/>
    <lineage>
        <taxon>Bacteria</taxon>
        <taxon>Pseudomonadati</taxon>
        <taxon>Planctomycetota</taxon>
        <taxon>Planctomycetia</taxon>
        <taxon>Pirellulales</taxon>
        <taxon>Pirellulaceae</taxon>
        <taxon>Roseiconus</taxon>
    </lineage>
</organism>
<evidence type="ECO:0000313" key="4">
    <source>
        <dbReference type="Proteomes" id="UP001239462"/>
    </source>
</evidence>
<keyword evidence="1" id="KW-0175">Coiled coil</keyword>
<keyword evidence="4" id="KW-1185">Reference proteome</keyword>
<gene>
    <name evidence="3" type="ORF">QTN89_07540</name>
</gene>
<dbReference type="Proteomes" id="UP001239462">
    <property type="component" value="Unassembled WGS sequence"/>
</dbReference>
<evidence type="ECO:0000313" key="3">
    <source>
        <dbReference type="EMBL" id="MDM4015274.1"/>
    </source>
</evidence>